<dbReference type="FunFam" id="1.10.510.10:FF:000920">
    <property type="entry name" value="Receptor-like protein kinase ANXUR2"/>
    <property type="match status" value="1"/>
</dbReference>
<dbReference type="PANTHER" id="PTHR27003">
    <property type="entry name" value="OS07G0166700 PROTEIN"/>
    <property type="match status" value="1"/>
</dbReference>
<dbReference type="Gene3D" id="3.30.200.20">
    <property type="entry name" value="Phosphorylase Kinase, domain 1"/>
    <property type="match status" value="1"/>
</dbReference>
<feature type="region of interest" description="Disordered" evidence="1">
    <location>
        <begin position="468"/>
        <end position="487"/>
    </location>
</feature>
<gene>
    <name evidence="3" type="ORF">AYBTSS11_LOCUS1486</name>
</gene>
<dbReference type="InterPro" id="IPR011009">
    <property type="entry name" value="Kinase-like_dom_sf"/>
</dbReference>
<proteinExistence type="predicted"/>
<dbReference type="Proteomes" id="UP001189624">
    <property type="component" value="Chromosome 1"/>
</dbReference>
<keyword evidence="4" id="KW-1185">Reference proteome</keyword>
<dbReference type="GO" id="GO:0004714">
    <property type="term" value="F:transmembrane receptor protein tyrosine kinase activity"/>
    <property type="evidence" value="ECO:0007669"/>
    <property type="project" value="InterPro"/>
</dbReference>
<dbReference type="GO" id="GO:0009506">
    <property type="term" value="C:plasmodesma"/>
    <property type="evidence" value="ECO:0007669"/>
    <property type="project" value="TreeGrafter"/>
</dbReference>
<accession>A0AA86SB19</accession>
<protein>
    <recommendedName>
        <fullName evidence="2">Protein kinase domain-containing protein</fullName>
    </recommendedName>
</protein>
<dbReference type="SUPFAM" id="SSF56112">
    <property type="entry name" value="Protein kinase-like (PK-like)"/>
    <property type="match status" value="2"/>
</dbReference>
<dbReference type="InterPro" id="IPR001245">
    <property type="entry name" value="Ser-Thr/Tyr_kinase_cat_dom"/>
</dbReference>
<dbReference type="PANTHER" id="PTHR27003:SF303">
    <property type="entry name" value="TYROSINE KINASE FAMILY PROTEIN"/>
    <property type="match status" value="1"/>
</dbReference>
<dbReference type="InterPro" id="IPR000719">
    <property type="entry name" value="Prot_kinase_dom"/>
</dbReference>
<organism evidence="3 4">
    <name type="scientific">Sphenostylis stenocarpa</name>
    <dbReference type="NCBI Taxonomy" id="92480"/>
    <lineage>
        <taxon>Eukaryota</taxon>
        <taxon>Viridiplantae</taxon>
        <taxon>Streptophyta</taxon>
        <taxon>Embryophyta</taxon>
        <taxon>Tracheophyta</taxon>
        <taxon>Spermatophyta</taxon>
        <taxon>Magnoliopsida</taxon>
        <taxon>eudicotyledons</taxon>
        <taxon>Gunneridae</taxon>
        <taxon>Pentapetalae</taxon>
        <taxon>rosids</taxon>
        <taxon>fabids</taxon>
        <taxon>Fabales</taxon>
        <taxon>Fabaceae</taxon>
        <taxon>Papilionoideae</taxon>
        <taxon>50 kb inversion clade</taxon>
        <taxon>NPAAA clade</taxon>
        <taxon>indigoferoid/millettioid clade</taxon>
        <taxon>Phaseoleae</taxon>
        <taxon>Sphenostylis</taxon>
    </lineage>
</organism>
<dbReference type="EMBL" id="OY731398">
    <property type="protein sequence ID" value="CAJ1834329.1"/>
    <property type="molecule type" value="Genomic_DNA"/>
</dbReference>
<name>A0AA86SB19_9FABA</name>
<dbReference type="GO" id="GO:0005886">
    <property type="term" value="C:plasma membrane"/>
    <property type="evidence" value="ECO:0007669"/>
    <property type="project" value="TreeGrafter"/>
</dbReference>
<evidence type="ECO:0000313" key="4">
    <source>
        <dbReference type="Proteomes" id="UP001189624"/>
    </source>
</evidence>
<dbReference type="AlphaFoldDB" id="A0AA86SB19"/>
<dbReference type="PROSITE" id="PS50011">
    <property type="entry name" value="PROTEIN_KINASE_DOM"/>
    <property type="match status" value="2"/>
</dbReference>
<feature type="domain" description="Protein kinase" evidence="2">
    <location>
        <begin position="201"/>
        <end position="435"/>
    </location>
</feature>
<dbReference type="Gramene" id="rna-AYBTSS11_LOCUS1486">
    <property type="protein sequence ID" value="CAJ1834329.1"/>
    <property type="gene ID" value="gene-AYBTSS11_LOCUS1486"/>
</dbReference>
<evidence type="ECO:0000259" key="2">
    <source>
        <dbReference type="PROSITE" id="PS50011"/>
    </source>
</evidence>
<dbReference type="GO" id="GO:0005524">
    <property type="term" value="F:ATP binding"/>
    <property type="evidence" value="ECO:0007669"/>
    <property type="project" value="InterPro"/>
</dbReference>
<feature type="domain" description="Protein kinase" evidence="2">
    <location>
        <begin position="1"/>
        <end position="181"/>
    </location>
</feature>
<sequence>MSNGSLSQHLQRGGLSWKKRLEICIGAARGLHYLHAGAKRTIIHCDFGVRSILLNDDMEPKIADFIFCRQGAPSMSKPKTIKVNCIWGTSGKIAWEYAMYGTITDKCDVYSFGTVLLEVACGGTYHWTVEPEKPVEDSIDPNIKRNIAPACWKVFVDIIDRCVMYEPHERPTMGEVEYPAVIQELCHQFSLTDLRKSTDKFDRNRLIGYASFGKVYKGCLQHNDGSDYTVAVKRLNAEDIQEHNQFNKEIELLCGDTETLSWKKRIEICIGVARGLHYLHAGAKRTIIHRHICLANILLDDNMEPKLAGFGRSIQGARFMSKPKEIPIDDDVRGTYGYLPMENFRDSTVTDKCDVFSFGMVLLEVVCGRNYFDMAPIEGYLEKPVEENIDLNIKGKIVSECWEVFIDITRRCVKYEAEERPTMGEVEVQLEHALLLQEQADITNIHGDEYTLLSKTIIKLKPEREDEQEHGLSLRQEEEEDISNTEDSDLEDMFHRFGLYLAMNTRIRSKTFGVDTCHLEEPFEDWTRAINLRT</sequence>
<evidence type="ECO:0000256" key="1">
    <source>
        <dbReference type="SAM" id="MobiDB-lite"/>
    </source>
</evidence>
<dbReference type="Gene3D" id="1.10.510.10">
    <property type="entry name" value="Transferase(Phosphotransferase) domain 1"/>
    <property type="match status" value="2"/>
</dbReference>
<feature type="compositionally biased region" description="Acidic residues" evidence="1">
    <location>
        <begin position="477"/>
        <end position="487"/>
    </location>
</feature>
<evidence type="ECO:0000313" key="3">
    <source>
        <dbReference type="EMBL" id="CAJ1834329.1"/>
    </source>
</evidence>
<dbReference type="Pfam" id="PF07714">
    <property type="entry name" value="PK_Tyr_Ser-Thr"/>
    <property type="match status" value="2"/>
</dbReference>
<dbReference type="InterPro" id="IPR045272">
    <property type="entry name" value="ANXUR1/2-like"/>
</dbReference>
<reference evidence="3" key="1">
    <citation type="submission" date="2023-10" db="EMBL/GenBank/DDBJ databases">
        <authorList>
            <person name="Domelevo Entfellner J.-B."/>
        </authorList>
    </citation>
    <scope>NUCLEOTIDE SEQUENCE</scope>
</reference>